<sequence>MKPSNAIKNMLSIVGSTSLKRGRKYTIEGDVKAVIYACSKEEELKQLIQLNARCVSTRNDNIIKYKVIEMVKRLNKHLKFEILCQHCFWVLQNEFMKNILERYILPRWRKDFK</sequence>
<dbReference type="EMBL" id="JAUJYO010000018">
    <property type="protein sequence ID" value="KAK1288983.1"/>
    <property type="molecule type" value="Genomic_DNA"/>
</dbReference>
<accession>A0AAV9CLB4</accession>
<reference evidence="1" key="1">
    <citation type="journal article" date="2023" name="Nat. Commun.">
        <title>Diploid and tetraploid genomes of Acorus and the evolution of monocots.</title>
        <authorList>
            <person name="Ma L."/>
            <person name="Liu K.W."/>
            <person name="Li Z."/>
            <person name="Hsiao Y.Y."/>
            <person name="Qi Y."/>
            <person name="Fu T."/>
            <person name="Tang G.D."/>
            <person name="Zhang D."/>
            <person name="Sun W.H."/>
            <person name="Liu D.K."/>
            <person name="Li Y."/>
            <person name="Chen G.Z."/>
            <person name="Liu X.D."/>
            <person name="Liao X.Y."/>
            <person name="Jiang Y.T."/>
            <person name="Yu X."/>
            <person name="Hao Y."/>
            <person name="Huang J."/>
            <person name="Zhao X.W."/>
            <person name="Ke S."/>
            <person name="Chen Y.Y."/>
            <person name="Wu W.L."/>
            <person name="Hsu J.L."/>
            <person name="Lin Y.F."/>
            <person name="Huang M.D."/>
            <person name="Li C.Y."/>
            <person name="Huang L."/>
            <person name="Wang Z.W."/>
            <person name="Zhao X."/>
            <person name="Zhong W.Y."/>
            <person name="Peng D.H."/>
            <person name="Ahmad S."/>
            <person name="Lan S."/>
            <person name="Zhang J.S."/>
            <person name="Tsai W.C."/>
            <person name="Van de Peer Y."/>
            <person name="Liu Z.J."/>
        </authorList>
    </citation>
    <scope>NUCLEOTIDE SEQUENCE</scope>
    <source>
        <strain evidence="1">CP</strain>
    </source>
</reference>
<comment type="caution">
    <text evidence="1">The sequence shown here is derived from an EMBL/GenBank/DDBJ whole genome shotgun (WGS) entry which is preliminary data.</text>
</comment>
<dbReference type="Proteomes" id="UP001180020">
    <property type="component" value="Unassembled WGS sequence"/>
</dbReference>
<evidence type="ECO:0000313" key="1">
    <source>
        <dbReference type="EMBL" id="KAK1288983.1"/>
    </source>
</evidence>
<dbReference type="AlphaFoldDB" id="A0AAV9CLB4"/>
<evidence type="ECO:0000313" key="2">
    <source>
        <dbReference type="Proteomes" id="UP001180020"/>
    </source>
</evidence>
<proteinExistence type="predicted"/>
<name>A0AAV9CLB4_ACOCL</name>
<reference evidence="1" key="2">
    <citation type="submission" date="2023-06" db="EMBL/GenBank/DDBJ databases">
        <authorList>
            <person name="Ma L."/>
            <person name="Liu K.-W."/>
            <person name="Li Z."/>
            <person name="Hsiao Y.-Y."/>
            <person name="Qi Y."/>
            <person name="Fu T."/>
            <person name="Tang G."/>
            <person name="Zhang D."/>
            <person name="Sun W.-H."/>
            <person name="Liu D.-K."/>
            <person name="Li Y."/>
            <person name="Chen G.-Z."/>
            <person name="Liu X.-D."/>
            <person name="Liao X.-Y."/>
            <person name="Jiang Y.-T."/>
            <person name="Yu X."/>
            <person name="Hao Y."/>
            <person name="Huang J."/>
            <person name="Zhao X.-W."/>
            <person name="Ke S."/>
            <person name="Chen Y.-Y."/>
            <person name="Wu W.-L."/>
            <person name="Hsu J.-L."/>
            <person name="Lin Y.-F."/>
            <person name="Huang M.-D."/>
            <person name="Li C.-Y."/>
            <person name="Huang L."/>
            <person name="Wang Z.-W."/>
            <person name="Zhao X."/>
            <person name="Zhong W.-Y."/>
            <person name="Peng D.-H."/>
            <person name="Ahmad S."/>
            <person name="Lan S."/>
            <person name="Zhang J.-S."/>
            <person name="Tsai W.-C."/>
            <person name="Van De Peer Y."/>
            <person name="Liu Z.-J."/>
        </authorList>
    </citation>
    <scope>NUCLEOTIDE SEQUENCE</scope>
    <source>
        <strain evidence="1">CP</strain>
        <tissue evidence="1">Leaves</tissue>
    </source>
</reference>
<gene>
    <name evidence="1" type="ORF">QJS10_CPB18g00733</name>
</gene>
<protein>
    <submittedName>
        <fullName evidence="1">Uncharacterized protein</fullName>
    </submittedName>
</protein>
<keyword evidence="2" id="KW-1185">Reference proteome</keyword>
<organism evidence="1 2">
    <name type="scientific">Acorus calamus</name>
    <name type="common">Sweet flag</name>
    <dbReference type="NCBI Taxonomy" id="4465"/>
    <lineage>
        <taxon>Eukaryota</taxon>
        <taxon>Viridiplantae</taxon>
        <taxon>Streptophyta</taxon>
        <taxon>Embryophyta</taxon>
        <taxon>Tracheophyta</taxon>
        <taxon>Spermatophyta</taxon>
        <taxon>Magnoliopsida</taxon>
        <taxon>Liliopsida</taxon>
        <taxon>Acoraceae</taxon>
        <taxon>Acorus</taxon>
    </lineage>
</organism>